<evidence type="ECO:0000256" key="3">
    <source>
        <dbReference type="ARBA" id="ARBA00022801"/>
    </source>
</evidence>
<evidence type="ECO:0000256" key="5">
    <source>
        <dbReference type="PIRSR" id="PIRSR606710-1"/>
    </source>
</evidence>
<feature type="active site" description="Proton acceptor" evidence="5">
    <location>
        <position position="52"/>
    </location>
</feature>
<gene>
    <name evidence="8" type="ORF">L0661_02760</name>
</gene>
<sequence>MTFKTLYKPVLIWCLSFLFIDASCKKEAKSPEPGKQQEAATFSNPLLNAAPDPWVFQKDTTYYYLHTLGNRIQIWKTGKMSRLKDVTPVTVFNAPASGGNSRDIWAPELFFLNGKWYIYYTGSDGQDRNHRMWVLENANADPTQGTWTDKGQLKTHPEDLWSIDATVFQQDTTLFMVWSGRPFAGGSTDLTQNLYISRMANPFTLAGPTVKIADPQYDWEKRGFPVNEGPEILKNPAGQTLLVFSGSYCGDDRYSLGIARLQEGSDPLKPASWTKIANPVFTGLASANAFGVGHNGFFKSRDGKEDWIIYHANSASGQGCGGSRNVRMQKFTWTADGLPSFGEPVSTGQAIAVPSGE</sequence>
<evidence type="ECO:0000256" key="6">
    <source>
        <dbReference type="PIRSR" id="PIRSR606710-2"/>
    </source>
</evidence>
<protein>
    <submittedName>
        <fullName evidence="8">Glycoside hydrolase family 43 protein</fullName>
    </submittedName>
</protein>
<comment type="similarity">
    <text evidence="1 7">Belongs to the glycosyl hydrolase 43 family.</text>
</comment>
<dbReference type="PIRSF" id="PIRSF025414">
    <property type="entry name" value="Alpha-L-arabinofuranosidase"/>
    <property type="match status" value="1"/>
</dbReference>
<evidence type="ECO:0000313" key="8">
    <source>
        <dbReference type="EMBL" id="MCF2497211.1"/>
    </source>
</evidence>
<dbReference type="SUPFAM" id="SSF75005">
    <property type="entry name" value="Arabinanase/levansucrase/invertase"/>
    <property type="match status" value="1"/>
</dbReference>
<evidence type="ECO:0000256" key="1">
    <source>
        <dbReference type="ARBA" id="ARBA00009865"/>
    </source>
</evidence>
<keyword evidence="2" id="KW-0732">Signal</keyword>
<dbReference type="GO" id="GO:0005975">
    <property type="term" value="P:carbohydrate metabolic process"/>
    <property type="evidence" value="ECO:0007669"/>
    <property type="project" value="InterPro"/>
</dbReference>
<dbReference type="Gene3D" id="2.115.10.20">
    <property type="entry name" value="Glycosyl hydrolase domain, family 43"/>
    <property type="match status" value="1"/>
</dbReference>
<name>A0A9X1Q9R4_9BACT</name>
<evidence type="ECO:0000313" key="9">
    <source>
        <dbReference type="Proteomes" id="UP001139411"/>
    </source>
</evidence>
<accession>A0A9X1Q9R4</accession>
<dbReference type="Proteomes" id="UP001139411">
    <property type="component" value="Unassembled WGS sequence"/>
</dbReference>
<dbReference type="EMBL" id="JAKFFV010000002">
    <property type="protein sequence ID" value="MCF2497211.1"/>
    <property type="molecule type" value="Genomic_DNA"/>
</dbReference>
<dbReference type="GO" id="GO:0004553">
    <property type="term" value="F:hydrolase activity, hydrolyzing O-glycosyl compounds"/>
    <property type="evidence" value="ECO:0007669"/>
    <property type="project" value="InterPro"/>
</dbReference>
<evidence type="ECO:0000256" key="4">
    <source>
        <dbReference type="ARBA" id="ARBA00023295"/>
    </source>
</evidence>
<evidence type="ECO:0000256" key="7">
    <source>
        <dbReference type="RuleBase" id="RU361187"/>
    </source>
</evidence>
<dbReference type="PANTHER" id="PTHR43817:SF1">
    <property type="entry name" value="HYDROLASE, FAMILY 43, PUTATIVE (AFU_ORTHOLOGUE AFUA_3G01660)-RELATED"/>
    <property type="match status" value="1"/>
</dbReference>
<reference evidence="8" key="1">
    <citation type="submission" date="2022-01" db="EMBL/GenBank/DDBJ databases">
        <title>Novel species in genus Dyadobacter.</title>
        <authorList>
            <person name="Ma C."/>
        </authorList>
    </citation>
    <scope>NUCLEOTIDE SEQUENCE</scope>
    <source>
        <strain evidence="8">CY357</strain>
    </source>
</reference>
<keyword evidence="4 7" id="KW-0326">Glycosidase</keyword>
<dbReference type="InterPro" id="IPR006710">
    <property type="entry name" value="Glyco_hydro_43"/>
</dbReference>
<feature type="active site" description="Proton donor" evidence="5">
    <location>
        <position position="228"/>
    </location>
</feature>
<dbReference type="AlphaFoldDB" id="A0A9X1Q9R4"/>
<dbReference type="Pfam" id="PF04616">
    <property type="entry name" value="Glyco_hydro_43"/>
    <property type="match status" value="1"/>
</dbReference>
<evidence type="ECO:0000256" key="2">
    <source>
        <dbReference type="ARBA" id="ARBA00022729"/>
    </source>
</evidence>
<dbReference type="PANTHER" id="PTHR43817">
    <property type="entry name" value="GLYCOSYL HYDROLASE"/>
    <property type="match status" value="1"/>
</dbReference>
<dbReference type="RefSeq" id="WP_235176699.1">
    <property type="nucleotide sequence ID" value="NZ_JAKFFV010000002.1"/>
</dbReference>
<keyword evidence="3 7" id="KW-0378">Hydrolase</keyword>
<dbReference type="InterPro" id="IPR016828">
    <property type="entry name" value="Alpha-L-arabinofuranosidase"/>
</dbReference>
<feature type="site" description="Important for catalytic activity, responsible for pKa modulation of the active site Glu and correct orientation of both the proton donor and substrate" evidence="6">
    <location>
        <position position="164"/>
    </location>
</feature>
<dbReference type="InterPro" id="IPR023296">
    <property type="entry name" value="Glyco_hydro_beta-prop_sf"/>
</dbReference>
<organism evidence="8 9">
    <name type="scientific">Dyadobacter chenhuakuii</name>
    <dbReference type="NCBI Taxonomy" id="2909339"/>
    <lineage>
        <taxon>Bacteria</taxon>
        <taxon>Pseudomonadati</taxon>
        <taxon>Bacteroidota</taxon>
        <taxon>Cytophagia</taxon>
        <taxon>Cytophagales</taxon>
        <taxon>Spirosomataceae</taxon>
        <taxon>Dyadobacter</taxon>
    </lineage>
</organism>
<dbReference type="CDD" id="cd18820">
    <property type="entry name" value="GH43_LbAraf43-like"/>
    <property type="match status" value="1"/>
</dbReference>
<proteinExistence type="inferred from homology"/>
<comment type="caution">
    <text evidence="8">The sequence shown here is derived from an EMBL/GenBank/DDBJ whole genome shotgun (WGS) entry which is preliminary data.</text>
</comment>